<dbReference type="STRING" id="1333845.SAMN04487895_11785"/>
<dbReference type="RefSeq" id="WP_246590493.1">
    <property type="nucleotide sequence ID" value="NZ_CP076607.1"/>
</dbReference>
<evidence type="ECO:0000313" key="2">
    <source>
        <dbReference type="Proteomes" id="UP000198809"/>
    </source>
</evidence>
<evidence type="ECO:0000313" key="1">
    <source>
        <dbReference type="EMBL" id="SEP01990.1"/>
    </source>
</evidence>
<dbReference type="InterPro" id="IPR010390">
    <property type="entry name" value="ABC-2_transporter-like"/>
</dbReference>
<organism evidence="1 2">
    <name type="scientific">Paenibacillus sophorae</name>
    <dbReference type="NCBI Taxonomy" id="1333845"/>
    <lineage>
        <taxon>Bacteria</taxon>
        <taxon>Bacillati</taxon>
        <taxon>Bacillota</taxon>
        <taxon>Bacilli</taxon>
        <taxon>Bacillales</taxon>
        <taxon>Paenibacillaceae</taxon>
        <taxon>Paenibacillus</taxon>
    </lineage>
</organism>
<gene>
    <name evidence="1" type="ORF">SAMN04487895_11785</name>
</gene>
<dbReference type="EMBL" id="FODH01000017">
    <property type="protein sequence ID" value="SEP01990.1"/>
    <property type="molecule type" value="Genomic_DNA"/>
</dbReference>
<protein>
    <submittedName>
        <fullName evidence="1">ABC-2 family transporter protein</fullName>
    </submittedName>
</protein>
<dbReference type="Proteomes" id="UP000198809">
    <property type="component" value="Unassembled WGS sequence"/>
</dbReference>
<dbReference type="Pfam" id="PF06182">
    <property type="entry name" value="ABC2_membrane_6"/>
    <property type="match status" value="1"/>
</dbReference>
<sequence length="97" mass="10901">MHDHGRAVYDFFYNNFVQLPEHIKSGTFDVMITLPVSLQFMATLRTTDVDYSIPNLTGGIVMVVYGWRKAAVPLTASNIATRLIWTFAVHNYTSASS</sequence>
<name>A0A1H8UFJ6_9BACL</name>
<proteinExistence type="predicted"/>
<dbReference type="AlphaFoldDB" id="A0A1H8UFJ6"/>
<reference evidence="1 2" key="1">
    <citation type="submission" date="2016-10" db="EMBL/GenBank/DDBJ databases">
        <authorList>
            <person name="de Groot N.N."/>
        </authorList>
    </citation>
    <scope>NUCLEOTIDE SEQUENCE [LARGE SCALE GENOMIC DNA]</scope>
    <source>
        <strain evidence="1 2">CGMCC 1.10238</strain>
    </source>
</reference>
<accession>A0A1H8UFJ6</accession>